<dbReference type="Proteomes" id="UP000694865">
    <property type="component" value="Unplaced"/>
</dbReference>
<comment type="subcellular location">
    <subcellularLocation>
        <location evidence="1">Nucleus</location>
    </subcellularLocation>
</comment>
<evidence type="ECO:0000256" key="4">
    <source>
        <dbReference type="ARBA" id="ARBA00023163"/>
    </source>
</evidence>
<accession>A0ABM0MQ20</accession>
<keyword evidence="7" id="KW-1185">Reference proteome</keyword>
<dbReference type="RefSeq" id="XP_006822111.1">
    <property type="nucleotide sequence ID" value="XM_006822048.1"/>
</dbReference>
<feature type="non-terminal residue" evidence="8">
    <location>
        <position position="184"/>
    </location>
</feature>
<name>A0ABM0MQ20_SACKO</name>
<dbReference type="PROSITE" id="PS50953">
    <property type="entry name" value="KID"/>
    <property type="match status" value="1"/>
</dbReference>
<dbReference type="InterPro" id="IPR003102">
    <property type="entry name" value="CREB1-like_pKID"/>
</dbReference>
<evidence type="ECO:0000256" key="3">
    <source>
        <dbReference type="ARBA" id="ARBA00023125"/>
    </source>
</evidence>
<gene>
    <name evidence="8" type="primary">LOC100372540</name>
</gene>
<reference evidence="8" key="1">
    <citation type="submission" date="2025-08" db="UniProtKB">
        <authorList>
            <consortium name="RefSeq"/>
        </authorList>
    </citation>
    <scope>IDENTIFICATION</scope>
    <source>
        <tissue evidence="8">Testes</tissue>
    </source>
</reference>
<evidence type="ECO:0000256" key="5">
    <source>
        <dbReference type="ARBA" id="ARBA00023242"/>
    </source>
</evidence>
<evidence type="ECO:0000256" key="2">
    <source>
        <dbReference type="ARBA" id="ARBA00023015"/>
    </source>
</evidence>
<keyword evidence="3" id="KW-0238">DNA-binding</keyword>
<feature type="domain" description="KID" evidence="6">
    <location>
        <begin position="3"/>
        <end position="62"/>
    </location>
</feature>
<evidence type="ECO:0000259" key="6">
    <source>
        <dbReference type="PROSITE" id="PS50953"/>
    </source>
</evidence>
<keyword evidence="2" id="KW-0805">Transcription regulation</keyword>
<dbReference type="PANTHER" id="PTHR45879:SF3">
    <property type="entry name" value="CYCLIC AMP RESPONSE ELEMENT-BINDING PROTEIN B"/>
    <property type="match status" value="1"/>
</dbReference>
<dbReference type="InterPro" id="IPR001630">
    <property type="entry name" value="Leuzip_CREB"/>
</dbReference>
<organism evidence="7 8">
    <name type="scientific">Saccoglossus kowalevskii</name>
    <name type="common">Acorn worm</name>
    <dbReference type="NCBI Taxonomy" id="10224"/>
    <lineage>
        <taxon>Eukaryota</taxon>
        <taxon>Metazoa</taxon>
        <taxon>Hemichordata</taxon>
        <taxon>Enteropneusta</taxon>
        <taxon>Harrimaniidae</taxon>
        <taxon>Saccoglossus</taxon>
    </lineage>
</organism>
<evidence type="ECO:0000313" key="8">
    <source>
        <dbReference type="RefSeq" id="XP_006822111.1"/>
    </source>
</evidence>
<dbReference type="PRINTS" id="PR00041">
    <property type="entry name" value="LEUZIPPRCREB"/>
</dbReference>
<proteinExistence type="predicted"/>
<dbReference type="PANTHER" id="PTHR45879">
    <property type="entry name" value="CYCLIC AMP RESPONSE ELEMENT-BINDING PROTEIN B"/>
    <property type="match status" value="1"/>
</dbReference>
<protein>
    <submittedName>
        <fullName evidence="8">Cyclic AMP-responsive element-binding protein 1-like</fullName>
    </submittedName>
</protein>
<evidence type="ECO:0000313" key="7">
    <source>
        <dbReference type="Proteomes" id="UP000694865"/>
    </source>
</evidence>
<dbReference type="GeneID" id="100372540"/>
<evidence type="ECO:0000256" key="1">
    <source>
        <dbReference type="ARBA" id="ARBA00004123"/>
    </source>
</evidence>
<dbReference type="Pfam" id="PF02173">
    <property type="entry name" value="pKID"/>
    <property type="match status" value="1"/>
</dbReference>
<sequence length="184" mass="20076">MPEFITTVPESEGNNGMENEMECRKRHDILSRRPSYRKILNDLSSGAPGVAKIEEENENETVNSITSLANSQGHSMQNYHTVNAGQQSTQTLQLVSEGLQQQGGLHTITMSNAGAQGAVVQLAQSQDGQQYFVPVNASDLQSYPIKLSGALPQGVVVAQQGNVPTQQQLAEEATRKRELRLMKN</sequence>
<keyword evidence="5" id="KW-0539">Nucleus</keyword>
<keyword evidence="4" id="KW-0804">Transcription</keyword>